<evidence type="ECO:0000256" key="1">
    <source>
        <dbReference type="SAM" id="SignalP"/>
    </source>
</evidence>
<dbReference type="AlphaFoldDB" id="A0A0G2FAX9"/>
<dbReference type="PANTHER" id="PTHR35040">
    <property type="match status" value="1"/>
</dbReference>
<reference evidence="2 3" key="1">
    <citation type="submission" date="2015-05" db="EMBL/GenBank/DDBJ databases">
        <title>Distinctive expansion of gene families associated with plant cell wall degradation and secondary metabolism in the genomes of grapevine trunk pathogens.</title>
        <authorList>
            <person name="Lawrence D.P."/>
            <person name="Travadon R."/>
            <person name="Rolshausen P.E."/>
            <person name="Baumgartner K."/>
        </authorList>
    </citation>
    <scope>NUCLEOTIDE SEQUENCE [LARGE SCALE GENOMIC DNA]</scope>
    <source>
        <strain evidence="2">DA912</strain>
    </source>
</reference>
<name>A0A0G2FAX9_9PEZI</name>
<dbReference type="Pfam" id="PF12138">
    <property type="entry name" value="Spherulin4"/>
    <property type="match status" value="1"/>
</dbReference>
<dbReference type="InterPro" id="IPR021986">
    <property type="entry name" value="Spherulin4"/>
</dbReference>
<proteinExistence type="predicted"/>
<gene>
    <name evidence="2" type="ORF">UCDDA912_g08683</name>
</gene>
<keyword evidence="3" id="KW-1185">Reference proteome</keyword>
<dbReference type="Proteomes" id="UP000034680">
    <property type="component" value="Unassembled WGS sequence"/>
</dbReference>
<organism evidence="2 3">
    <name type="scientific">Diaporthe ampelina</name>
    <dbReference type="NCBI Taxonomy" id="1214573"/>
    <lineage>
        <taxon>Eukaryota</taxon>
        <taxon>Fungi</taxon>
        <taxon>Dikarya</taxon>
        <taxon>Ascomycota</taxon>
        <taxon>Pezizomycotina</taxon>
        <taxon>Sordariomycetes</taxon>
        <taxon>Sordariomycetidae</taxon>
        <taxon>Diaporthales</taxon>
        <taxon>Diaporthaceae</taxon>
        <taxon>Diaporthe</taxon>
    </lineage>
</organism>
<feature type="chain" id="PRO_5002543858" evidence="1">
    <location>
        <begin position="30"/>
        <end position="140"/>
    </location>
</feature>
<feature type="signal peptide" evidence="1">
    <location>
        <begin position="1"/>
        <end position="29"/>
    </location>
</feature>
<dbReference type="EMBL" id="LCUC01000393">
    <property type="protein sequence ID" value="KKY31339.1"/>
    <property type="molecule type" value="Genomic_DNA"/>
</dbReference>
<comment type="caution">
    <text evidence="2">The sequence shown here is derived from an EMBL/GenBank/DDBJ whole genome shotgun (WGS) entry which is preliminary data.</text>
</comment>
<keyword evidence="1" id="KW-0732">Signal</keyword>
<reference evidence="2 3" key="2">
    <citation type="submission" date="2015-05" db="EMBL/GenBank/DDBJ databases">
        <authorList>
            <person name="Morales-Cruz A."/>
            <person name="Amrine K.C."/>
            <person name="Cantu D."/>
        </authorList>
    </citation>
    <scope>NUCLEOTIDE SEQUENCE [LARGE SCALE GENOMIC DNA]</scope>
    <source>
        <strain evidence="2">DA912</strain>
    </source>
</reference>
<sequence>MKALSLTILVAAAFATSLLLPLYVWPASGACDNVYKAIEANNLLTFQIIINPDLVLESQPRISVDGIFYDEIPNEEGSSVSVAFLALLVKCAKSAFDDYHYKSIFNPGATPQHIELYDSADYIVAFESETSSYGDTVLAD</sequence>
<dbReference type="OrthoDB" id="5342184at2759"/>
<protein>
    <submittedName>
        <fullName evidence="2">Putative cell surface spherulin 4-like protein</fullName>
    </submittedName>
</protein>
<evidence type="ECO:0000313" key="3">
    <source>
        <dbReference type="Proteomes" id="UP000034680"/>
    </source>
</evidence>
<evidence type="ECO:0000313" key="2">
    <source>
        <dbReference type="EMBL" id="KKY31339.1"/>
    </source>
</evidence>
<dbReference type="PANTHER" id="PTHR35040:SF9">
    <property type="entry name" value="4-LIKE CELL SURFACE PROTEIN, PUTATIVE (AFU_ORTHOLOGUE AFUA_4G14080)-RELATED"/>
    <property type="match status" value="1"/>
</dbReference>
<accession>A0A0G2FAX9</accession>
<dbReference type="PROSITE" id="PS51257">
    <property type="entry name" value="PROKAR_LIPOPROTEIN"/>
    <property type="match status" value="1"/>
</dbReference>